<evidence type="ECO:0000256" key="4">
    <source>
        <dbReference type="SAM" id="MobiDB-lite"/>
    </source>
</evidence>
<evidence type="ECO:0000313" key="7">
    <source>
        <dbReference type="Proteomes" id="UP000185124"/>
    </source>
</evidence>
<sequence>MRCVDPVRNPYAPGAGQRPPELAGRGRELDVFDIVLERIARGRPERSLMLTGLRGVGKTVLLNTLRSQAINRLWGSGKIEARPDQSLRRPVAAALHMAVRELAPRHRAPDRIDAFLGVLKAFAQRSAPTGRGGSAPKLRDRWQPGIDVPAASGRADSGDIEIDLVELLSDAAAVASDVGTGIAVFIDEMQDLGPEDVSALCAACHELSQLGAPLIVVGAGLPHLPAVLSAAKSYSERLFRYQRIDRLDRIAADQALCAPAEREDVEYEQKALDLLYEKSGGYPYFVQAYGKATWDHAPRSPITAADVRVAAPEAEAELAVGFFGSRFERATPAEREYMRAMATLSLVEGESGGPVRDDMDAAVPTAEIARALGRKPASLSPARDALIKKGLIYSGERGTVAFTVPHFGRYLRTQPA</sequence>
<proteinExistence type="predicted"/>
<evidence type="ECO:0000259" key="5">
    <source>
        <dbReference type="PROSITE" id="PS51007"/>
    </source>
</evidence>
<accession>A0A1N5ZZS8</accession>
<dbReference type="InterPro" id="IPR041664">
    <property type="entry name" value="AAA_16"/>
</dbReference>
<dbReference type="Pfam" id="PF13191">
    <property type="entry name" value="AAA_16"/>
    <property type="match status" value="1"/>
</dbReference>
<keyword evidence="2 3" id="KW-0408">Iron</keyword>
<dbReference type="InterPro" id="IPR027417">
    <property type="entry name" value="P-loop_NTPase"/>
</dbReference>
<evidence type="ECO:0000313" key="6">
    <source>
        <dbReference type="EMBL" id="SIN27269.1"/>
    </source>
</evidence>
<dbReference type="Proteomes" id="UP000185124">
    <property type="component" value="Unassembled WGS sequence"/>
</dbReference>
<name>A0A1N5ZZS8_9ACTN</name>
<dbReference type="SUPFAM" id="SSF52540">
    <property type="entry name" value="P-loop containing nucleoside triphosphate hydrolases"/>
    <property type="match status" value="1"/>
</dbReference>
<dbReference type="AlphaFoldDB" id="A0A1N5ZZS8"/>
<dbReference type="Gene3D" id="3.40.50.300">
    <property type="entry name" value="P-loop containing nucleotide triphosphate hydrolases"/>
    <property type="match status" value="1"/>
</dbReference>
<gene>
    <name evidence="6" type="ORF">SAMN04489832_4690</name>
</gene>
<keyword evidence="3" id="KW-0349">Heme</keyword>
<evidence type="ECO:0000256" key="2">
    <source>
        <dbReference type="ARBA" id="ARBA00023004"/>
    </source>
</evidence>
<keyword evidence="1 3" id="KW-0479">Metal-binding</keyword>
<evidence type="ECO:0000256" key="1">
    <source>
        <dbReference type="ARBA" id="ARBA00022723"/>
    </source>
</evidence>
<dbReference type="STRING" id="709881.SAMN04489832_4690"/>
<keyword evidence="7" id="KW-1185">Reference proteome</keyword>
<dbReference type="InterPro" id="IPR009056">
    <property type="entry name" value="Cyt_c-like_dom"/>
</dbReference>
<dbReference type="PROSITE" id="PS51007">
    <property type="entry name" value="CYTC"/>
    <property type="match status" value="1"/>
</dbReference>
<dbReference type="GO" id="GO:0009055">
    <property type="term" value="F:electron transfer activity"/>
    <property type="evidence" value="ECO:0007669"/>
    <property type="project" value="InterPro"/>
</dbReference>
<reference evidence="7" key="1">
    <citation type="submission" date="2016-12" db="EMBL/GenBank/DDBJ databases">
        <authorList>
            <person name="Varghese N."/>
            <person name="Submissions S."/>
        </authorList>
    </citation>
    <scope>NUCLEOTIDE SEQUENCE [LARGE SCALE GENOMIC DNA]</scope>
    <source>
        <strain evidence="7">DSM 45599</strain>
    </source>
</reference>
<dbReference type="EMBL" id="FSQT01000002">
    <property type="protein sequence ID" value="SIN27269.1"/>
    <property type="molecule type" value="Genomic_DNA"/>
</dbReference>
<dbReference type="GO" id="GO:0020037">
    <property type="term" value="F:heme binding"/>
    <property type="evidence" value="ECO:0007669"/>
    <property type="project" value="InterPro"/>
</dbReference>
<evidence type="ECO:0000256" key="3">
    <source>
        <dbReference type="PROSITE-ProRule" id="PRU00433"/>
    </source>
</evidence>
<protein>
    <submittedName>
        <fullName evidence="6">AAA ATPase domain-containing protein</fullName>
    </submittedName>
</protein>
<organism evidence="6 7">
    <name type="scientific">Micromonospora cremea</name>
    <dbReference type="NCBI Taxonomy" id="709881"/>
    <lineage>
        <taxon>Bacteria</taxon>
        <taxon>Bacillati</taxon>
        <taxon>Actinomycetota</taxon>
        <taxon>Actinomycetes</taxon>
        <taxon>Micromonosporales</taxon>
        <taxon>Micromonosporaceae</taxon>
        <taxon>Micromonospora</taxon>
    </lineage>
</organism>
<feature type="region of interest" description="Disordered" evidence="4">
    <location>
        <begin position="1"/>
        <end position="23"/>
    </location>
</feature>
<feature type="domain" description="Cytochrome c" evidence="5">
    <location>
        <begin position="176"/>
        <end position="327"/>
    </location>
</feature>
<dbReference type="GO" id="GO:0046872">
    <property type="term" value="F:metal ion binding"/>
    <property type="evidence" value="ECO:0007669"/>
    <property type="project" value="UniProtKB-KW"/>
</dbReference>